<accession>A0A8C6S907</accession>
<dbReference type="InterPro" id="IPR000477">
    <property type="entry name" value="RT_dom"/>
</dbReference>
<dbReference type="SUPFAM" id="SSF56219">
    <property type="entry name" value="DNase I-like"/>
    <property type="match status" value="1"/>
</dbReference>
<dbReference type="Pfam" id="PF00078">
    <property type="entry name" value="RVT_1"/>
    <property type="match status" value="1"/>
</dbReference>
<dbReference type="AlphaFoldDB" id="A0A8C6S907"/>
<sequence>MFLSETWQREEEFFHLKALCPADCSAVGKPRPCRRGGGLAFVHKDVHKCTVTQSQDFSSFESQMVKVGVSSPFYCVLVYRPPGPAAVFLKDFSDFLSSIIKLEFVLILGDFNLHVDDCSSSSAKELLTLTEAFNFEQHVSEPTHQKGHILDLVFTLGLDILNVSVNDVHLSDHCFVLFDLHFSPEPRPSAVRSQRRVISSNAADTFTDLFDPLLFMDCLDVDNFIHCFNNHCVDILDQVAPVKLNLSAQKKACPWINEDILSLKRLCRKTERLWKSTNLEVHRLFLRDLMSSYNAMVDEARSNYIRQLVTLNKKNPKVLFNSINSLVRPAVPVTPVFCEADSSAFLRFFINKIQAIKDKIPPLPCTTAVFEPVSSMWSSFRSVTFADISKLMTKIKPSSCSSDVIPFRLFQKVFEEIGPCITKMVNLSLSTGVFPKAFKHAIVEPLLKKAGLDSSDLNSFRPISKLPFLSKILEKVVCEQLTFFLDQSNIHESFQSGFRKQHSTETALLKVSSDVMMAADSGKRTVLILLDLTSAFDTVDHQVLLRRLRDEIGLSGSVLQWFSSYLSGRSFSVSANQIGSESADLLCGVPQGSVLGPVLFLLYMIPLGKIIQRFSDVSFHLFADDIQLYCSFEPSEIQKLNSLLHCLVEIKQWLSENSLQLNTDKTETLIIAPDDSIPGIKQFLGDLGQFAKPSLRNLGVIFDKDMSLVQHCKQLTRNCFFQLRNISKLRNMVSRNDLELIIHAFVSSRLDYCNSLFSCLNKKELSRL</sequence>
<dbReference type="Ensembl" id="ENSNMLT00000000564.1">
    <property type="protein sequence ID" value="ENSNMLP00000000476.1"/>
    <property type="gene ID" value="ENSNMLG00000000394.1"/>
</dbReference>
<dbReference type="CDD" id="cd01650">
    <property type="entry name" value="RT_nLTR_like"/>
    <property type="match status" value="1"/>
</dbReference>
<dbReference type="Proteomes" id="UP000694523">
    <property type="component" value="Unplaced"/>
</dbReference>
<reference evidence="2" key="1">
    <citation type="submission" date="2025-08" db="UniProtKB">
        <authorList>
            <consortium name="Ensembl"/>
        </authorList>
    </citation>
    <scope>IDENTIFICATION</scope>
</reference>
<name>A0A8C6S907_9GOBI</name>
<organism evidence="2 3">
    <name type="scientific">Neogobius melanostomus</name>
    <name type="common">round goby</name>
    <dbReference type="NCBI Taxonomy" id="47308"/>
    <lineage>
        <taxon>Eukaryota</taxon>
        <taxon>Metazoa</taxon>
        <taxon>Chordata</taxon>
        <taxon>Craniata</taxon>
        <taxon>Vertebrata</taxon>
        <taxon>Euteleostomi</taxon>
        <taxon>Actinopterygii</taxon>
        <taxon>Neopterygii</taxon>
        <taxon>Teleostei</taxon>
        <taxon>Neoteleostei</taxon>
        <taxon>Acanthomorphata</taxon>
        <taxon>Gobiaria</taxon>
        <taxon>Gobiiformes</taxon>
        <taxon>Gobioidei</taxon>
        <taxon>Gobiidae</taxon>
        <taxon>Benthophilinae</taxon>
        <taxon>Neogobiini</taxon>
        <taxon>Neogobius</taxon>
    </lineage>
</organism>
<evidence type="ECO:0000313" key="2">
    <source>
        <dbReference type="Ensembl" id="ENSNMLP00000000476.1"/>
    </source>
</evidence>
<dbReference type="GO" id="GO:0003824">
    <property type="term" value="F:catalytic activity"/>
    <property type="evidence" value="ECO:0007669"/>
    <property type="project" value="InterPro"/>
</dbReference>
<evidence type="ECO:0000259" key="1">
    <source>
        <dbReference type="PROSITE" id="PS50878"/>
    </source>
</evidence>
<dbReference type="PROSITE" id="PS50878">
    <property type="entry name" value="RT_POL"/>
    <property type="match status" value="1"/>
</dbReference>
<dbReference type="InterPro" id="IPR005135">
    <property type="entry name" value="Endo/exonuclease/phosphatase"/>
</dbReference>
<dbReference type="Pfam" id="PF14529">
    <property type="entry name" value="Exo_endo_phos_2"/>
    <property type="match status" value="1"/>
</dbReference>
<dbReference type="InterPro" id="IPR043502">
    <property type="entry name" value="DNA/RNA_pol_sf"/>
</dbReference>
<evidence type="ECO:0000313" key="3">
    <source>
        <dbReference type="Proteomes" id="UP000694523"/>
    </source>
</evidence>
<dbReference type="SUPFAM" id="SSF56672">
    <property type="entry name" value="DNA/RNA polymerases"/>
    <property type="match status" value="1"/>
</dbReference>
<dbReference type="PANTHER" id="PTHR33332">
    <property type="entry name" value="REVERSE TRANSCRIPTASE DOMAIN-CONTAINING PROTEIN"/>
    <property type="match status" value="1"/>
</dbReference>
<reference evidence="2" key="2">
    <citation type="submission" date="2025-09" db="UniProtKB">
        <authorList>
            <consortium name="Ensembl"/>
        </authorList>
    </citation>
    <scope>IDENTIFICATION</scope>
</reference>
<feature type="domain" description="Reverse transcriptase" evidence="1">
    <location>
        <begin position="427"/>
        <end position="702"/>
    </location>
</feature>
<dbReference type="Gene3D" id="3.60.10.10">
    <property type="entry name" value="Endonuclease/exonuclease/phosphatase"/>
    <property type="match status" value="1"/>
</dbReference>
<keyword evidence="3" id="KW-1185">Reference proteome</keyword>
<dbReference type="InterPro" id="IPR036691">
    <property type="entry name" value="Endo/exonu/phosph_ase_sf"/>
</dbReference>
<protein>
    <recommendedName>
        <fullName evidence="1">Reverse transcriptase domain-containing protein</fullName>
    </recommendedName>
</protein>
<proteinExistence type="predicted"/>